<gene>
    <name evidence="2" type="ORF">Dda_1235</name>
</gene>
<proteinExistence type="predicted"/>
<evidence type="ECO:0000313" key="2">
    <source>
        <dbReference type="EMBL" id="KAJ6265080.1"/>
    </source>
</evidence>
<evidence type="ECO:0000313" key="3">
    <source>
        <dbReference type="Proteomes" id="UP001221413"/>
    </source>
</evidence>
<comment type="caution">
    <text evidence="2">The sequence shown here is derived from an EMBL/GenBank/DDBJ whole genome shotgun (WGS) entry which is preliminary data.</text>
</comment>
<accession>A0AAD6J7J1</accession>
<evidence type="ECO:0000256" key="1">
    <source>
        <dbReference type="SAM" id="MobiDB-lite"/>
    </source>
</evidence>
<feature type="compositionally biased region" description="Polar residues" evidence="1">
    <location>
        <begin position="154"/>
        <end position="164"/>
    </location>
</feature>
<feature type="compositionally biased region" description="Polar residues" evidence="1">
    <location>
        <begin position="251"/>
        <end position="265"/>
    </location>
</feature>
<dbReference type="Proteomes" id="UP001221413">
    <property type="component" value="Unassembled WGS sequence"/>
</dbReference>
<dbReference type="EMBL" id="JAQGDS010000001">
    <property type="protein sequence ID" value="KAJ6265080.1"/>
    <property type="molecule type" value="Genomic_DNA"/>
</dbReference>
<sequence length="402" mass="44701">MSATIDNNLLDLQRQPTSADKTPLDVAPSRSLLHYERVDKKCLSLQILPYTRPYVIPVSKIHTSDGLVQILSTLPEIRATVQSPDSVQQKFDSGAWRLLDEAGLLIRIHDWEDLITPGAQIIIDTNGVATRAAEKYASEQVQDAPSEPKFKANDISSSKWSTGNWKPASQPDNQDEDKPLTLTPTPAIPDDSLPETPSQGDPEWMSWGGPAATESSSVGWDAGGHVAPADDAWGDQDNRSSSTHSFRRGGQRSNSKWHSAQANSNHWDKSRFPAKVHLTFYATFQLPRRYPPTPSGPYSRFSIEVDTCIWQVATKVFGRPPFDTMKPPANVNLSELEYVWLELRFVSDHGRPSLESGRRRRIKGKITLAELGLTVDGGDEGMGRYYFMIDDSFVQPPTSNQT</sequence>
<dbReference type="AlphaFoldDB" id="A0AAD6J7J1"/>
<organism evidence="2 3">
    <name type="scientific">Drechslerella dactyloides</name>
    <name type="common">Nematode-trapping fungus</name>
    <name type="synonym">Arthrobotrys dactyloides</name>
    <dbReference type="NCBI Taxonomy" id="74499"/>
    <lineage>
        <taxon>Eukaryota</taxon>
        <taxon>Fungi</taxon>
        <taxon>Dikarya</taxon>
        <taxon>Ascomycota</taxon>
        <taxon>Pezizomycotina</taxon>
        <taxon>Orbiliomycetes</taxon>
        <taxon>Orbiliales</taxon>
        <taxon>Orbiliaceae</taxon>
        <taxon>Drechslerella</taxon>
    </lineage>
</organism>
<name>A0AAD6J7J1_DREDA</name>
<reference evidence="2" key="1">
    <citation type="submission" date="2023-01" db="EMBL/GenBank/DDBJ databases">
        <title>The chitinases involved in constricting ring structure development in the nematode-trapping fungus Drechslerella dactyloides.</title>
        <authorList>
            <person name="Wang R."/>
            <person name="Zhang L."/>
            <person name="Tang P."/>
            <person name="Li S."/>
            <person name="Liang L."/>
        </authorList>
    </citation>
    <scope>NUCLEOTIDE SEQUENCE</scope>
    <source>
        <strain evidence="2">YMF1.00031</strain>
    </source>
</reference>
<protein>
    <submittedName>
        <fullName evidence="2">Uncharacterized protein</fullName>
    </submittedName>
</protein>
<keyword evidence="3" id="KW-1185">Reference proteome</keyword>
<feature type="region of interest" description="Disordered" evidence="1">
    <location>
        <begin position="138"/>
        <end position="268"/>
    </location>
</feature>